<dbReference type="Proteomes" id="UP000006443">
    <property type="component" value="Unassembled WGS sequence"/>
</dbReference>
<evidence type="ECO:0000256" key="8">
    <source>
        <dbReference type="ARBA" id="ARBA00022958"/>
    </source>
</evidence>
<sequence>MHEDTIAAIATPVGEGGIGIVRISGPQAKDIGKELFRFHRPVQNPQSHKLYYGHVIGEGGEVLDEALLAFMHSPRTYTTEDVVEINCHGGIMPLKKTLERTLQLGARLAEAGEFTQRAFLNGRIDLAQAEAVIQIIRARTETAMQLSVAQLQGRLSQKVGEIRQQLLSVLAHMEASIDFPEHQDVEDVAFVQLREAAELAHKEIDLLLQTADKGRILREGLRTAIVGRPNVGKSSLLNALLKEQRAIVTDIPGTTRDVLEESVNLGGIALTMVDTAGIRETTDTVEKMGVERSREALGQADLVLYVLDASDDLTAEDIELLQAAGEKPLIVIVNKTDLVSSPADVTTKLHSELASVPVVPMSVVENRGLQELEEAIVSLVFQGDVKPSQSAMVTSARHKDALSRSLTFLQDMLSALESGFAIDLLAIDLHSALDALGEITGETVGADLADEIFSAFCIGK</sequence>
<dbReference type="PANTHER" id="PTHR42714">
    <property type="entry name" value="TRNA MODIFICATION GTPASE GTPBP3"/>
    <property type="match status" value="1"/>
</dbReference>
<name>C0GI77_DETAL</name>
<dbReference type="InterPro" id="IPR027368">
    <property type="entry name" value="MnmE_dom2"/>
</dbReference>
<feature type="binding site" evidence="10">
    <location>
        <position position="84"/>
    </location>
    <ligand>
        <name>(6S)-5-formyl-5,6,7,8-tetrahydrofolate</name>
        <dbReference type="ChEBI" id="CHEBI:57457"/>
    </ligand>
</feature>
<dbReference type="CDD" id="cd14858">
    <property type="entry name" value="TrmE_N"/>
    <property type="match status" value="1"/>
</dbReference>
<dbReference type="GO" id="GO:0042802">
    <property type="term" value="F:identical protein binding"/>
    <property type="evidence" value="ECO:0007669"/>
    <property type="project" value="UniProtKB-ARBA"/>
</dbReference>
<dbReference type="Gene3D" id="1.20.120.430">
    <property type="entry name" value="tRNA modification GTPase MnmE domain 2"/>
    <property type="match status" value="1"/>
</dbReference>
<evidence type="ECO:0000256" key="5">
    <source>
        <dbReference type="ARBA" id="ARBA00022741"/>
    </source>
</evidence>
<keyword evidence="4 10" id="KW-0479">Metal-binding</keyword>
<dbReference type="InterPro" id="IPR005225">
    <property type="entry name" value="Small_GTP-bd"/>
</dbReference>
<dbReference type="eggNOG" id="COG0486">
    <property type="taxonomic scope" value="Bacteria"/>
</dbReference>
<evidence type="ECO:0000313" key="14">
    <source>
        <dbReference type="Proteomes" id="UP000006443"/>
    </source>
</evidence>
<feature type="binding site" evidence="10">
    <location>
        <position position="22"/>
    </location>
    <ligand>
        <name>(6S)-5-formyl-5,6,7,8-tetrahydrofolate</name>
        <dbReference type="ChEBI" id="CHEBI:57457"/>
    </ligand>
</feature>
<keyword evidence="7 10" id="KW-0460">Magnesium</keyword>
<dbReference type="GO" id="GO:0046872">
    <property type="term" value="F:metal ion binding"/>
    <property type="evidence" value="ECO:0007669"/>
    <property type="project" value="UniProtKB-KW"/>
</dbReference>
<feature type="domain" description="TrmE-type G" evidence="12">
    <location>
        <begin position="220"/>
        <end position="381"/>
    </location>
</feature>
<dbReference type="RefSeq" id="WP_008517354.1">
    <property type="nucleotide sequence ID" value="NZ_ACJM01000011.1"/>
</dbReference>
<dbReference type="NCBIfam" id="TIGR00231">
    <property type="entry name" value="small_GTP"/>
    <property type="match status" value="1"/>
</dbReference>
<dbReference type="InterPro" id="IPR006073">
    <property type="entry name" value="GTP-bd"/>
</dbReference>
<comment type="subunit">
    <text evidence="10">Homodimer. Heterotetramer of two MnmE and two MnmG subunits.</text>
</comment>
<dbReference type="Pfam" id="PF12631">
    <property type="entry name" value="MnmE_helical"/>
    <property type="match status" value="1"/>
</dbReference>
<evidence type="ECO:0000256" key="11">
    <source>
        <dbReference type="RuleBase" id="RU003313"/>
    </source>
</evidence>
<comment type="similarity">
    <text evidence="1 10 11">Belongs to the TRAFAC class TrmE-Era-EngA-EngB-Septin-like GTPase superfamily. TrmE GTPase family.</text>
</comment>
<dbReference type="EMBL" id="ACJM01000011">
    <property type="protein sequence ID" value="EEG76925.1"/>
    <property type="molecule type" value="Genomic_DNA"/>
</dbReference>
<accession>C0GI77</accession>
<feature type="binding site" evidence="10">
    <location>
        <position position="251"/>
    </location>
    <ligand>
        <name>K(+)</name>
        <dbReference type="ChEBI" id="CHEBI:29103"/>
    </ligand>
</feature>
<comment type="caution">
    <text evidence="10">Lacks conserved residue(s) required for the propagation of feature annotation.</text>
</comment>
<feature type="binding site" evidence="10">
    <location>
        <begin position="274"/>
        <end position="277"/>
    </location>
    <ligand>
        <name>GTP</name>
        <dbReference type="ChEBI" id="CHEBI:37565"/>
    </ligand>
</feature>
<evidence type="ECO:0000256" key="7">
    <source>
        <dbReference type="ARBA" id="ARBA00022842"/>
    </source>
</evidence>
<keyword evidence="8 10" id="KW-0630">Potassium</keyword>
<dbReference type="EC" id="3.6.-.-" evidence="10"/>
<dbReference type="InterPro" id="IPR027266">
    <property type="entry name" value="TrmE/GcvT-like"/>
</dbReference>
<dbReference type="FunFam" id="3.40.50.300:FF:000494">
    <property type="entry name" value="tRNA modification GTPase MnmE"/>
    <property type="match status" value="1"/>
</dbReference>
<dbReference type="GO" id="GO:0005525">
    <property type="term" value="F:GTP binding"/>
    <property type="evidence" value="ECO:0007669"/>
    <property type="project" value="UniProtKB-UniRule"/>
</dbReference>
<dbReference type="PANTHER" id="PTHR42714:SF2">
    <property type="entry name" value="TRNA MODIFICATION GTPASE GTPBP3, MITOCHONDRIAL"/>
    <property type="match status" value="1"/>
</dbReference>
<keyword evidence="3 10" id="KW-0819">tRNA processing</keyword>
<dbReference type="CDD" id="cd04164">
    <property type="entry name" value="trmE"/>
    <property type="match status" value="1"/>
</dbReference>
<dbReference type="STRING" id="555088.DealDRAFT_2186"/>
<evidence type="ECO:0000256" key="3">
    <source>
        <dbReference type="ARBA" id="ARBA00022694"/>
    </source>
</evidence>
<protein>
    <recommendedName>
        <fullName evidence="10">tRNA modification GTPase MnmE</fullName>
        <ecNumber evidence="10">3.6.-.-</ecNumber>
    </recommendedName>
</protein>
<dbReference type="SUPFAM" id="SSF52540">
    <property type="entry name" value="P-loop containing nucleoside triphosphate hydrolases"/>
    <property type="match status" value="1"/>
</dbReference>
<dbReference type="InterPro" id="IPR018948">
    <property type="entry name" value="GTP-bd_TrmE_N"/>
</dbReference>
<dbReference type="Pfam" id="PF10396">
    <property type="entry name" value="TrmE_N"/>
    <property type="match status" value="1"/>
</dbReference>
<comment type="function">
    <text evidence="10">Exhibits a very high intrinsic GTPase hydrolysis rate. Involved in the addition of a carboxymethylaminomethyl (cmnm) group at the wobble position (U34) of certain tRNAs, forming tRNA-cmnm(5)s(2)U34.</text>
</comment>
<feature type="binding site" evidence="10">
    <location>
        <position position="230"/>
    </location>
    <ligand>
        <name>K(+)</name>
        <dbReference type="ChEBI" id="CHEBI:29103"/>
    </ligand>
</feature>
<evidence type="ECO:0000256" key="6">
    <source>
        <dbReference type="ARBA" id="ARBA00022801"/>
    </source>
</evidence>
<dbReference type="PROSITE" id="PS51709">
    <property type="entry name" value="G_TRME"/>
    <property type="match status" value="1"/>
</dbReference>
<feature type="binding site" evidence="10">
    <location>
        <position position="255"/>
    </location>
    <ligand>
        <name>Mg(2+)</name>
        <dbReference type="ChEBI" id="CHEBI:18420"/>
    </ligand>
</feature>
<organism evidence="13 14">
    <name type="scientific">Dethiobacter alkaliphilus AHT 1</name>
    <dbReference type="NCBI Taxonomy" id="555088"/>
    <lineage>
        <taxon>Bacteria</taxon>
        <taxon>Bacillati</taxon>
        <taxon>Bacillota</taxon>
        <taxon>Dethiobacteria</taxon>
        <taxon>Dethiobacterales</taxon>
        <taxon>Dethiobacteraceae</taxon>
        <taxon>Dethiobacter</taxon>
    </lineage>
</organism>
<dbReference type="Pfam" id="PF01926">
    <property type="entry name" value="MMR_HSR1"/>
    <property type="match status" value="1"/>
</dbReference>
<dbReference type="InterPro" id="IPR025867">
    <property type="entry name" value="MnmE_helical"/>
</dbReference>
<keyword evidence="14" id="KW-1185">Reference proteome</keyword>
<keyword evidence="5 10" id="KW-0547">Nucleotide-binding</keyword>
<dbReference type="HAMAP" id="MF_00379">
    <property type="entry name" value="GTPase_MnmE"/>
    <property type="match status" value="1"/>
</dbReference>
<reference evidence="13 14" key="1">
    <citation type="submission" date="2009-02" db="EMBL/GenBank/DDBJ databases">
        <title>Sequencing of the draft genome and assembly of Dethiobacter alkaliphilus AHT 1.</title>
        <authorList>
            <consortium name="US DOE Joint Genome Institute (JGI-PGF)"/>
            <person name="Lucas S."/>
            <person name="Copeland A."/>
            <person name="Lapidus A."/>
            <person name="Glavina del Rio T."/>
            <person name="Dalin E."/>
            <person name="Tice H."/>
            <person name="Bruce D."/>
            <person name="Goodwin L."/>
            <person name="Pitluck S."/>
            <person name="Larimer F."/>
            <person name="Land M.L."/>
            <person name="Hauser L."/>
            <person name="Muyzer G."/>
        </authorList>
    </citation>
    <scope>NUCLEOTIDE SEQUENCE [LARGE SCALE GENOMIC DNA]</scope>
    <source>
        <strain evidence="13 14">AHT 1</strain>
    </source>
</reference>
<comment type="subcellular location">
    <subcellularLocation>
        <location evidence="10">Cytoplasm</location>
    </subcellularLocation>
</comment>
<evidence type="ECO:0000256" key="1">
    <source>
        <dbReference type="ARBA" id="ARBA00011043"/>
    </source>
</evidence>
<dbReference type="GO" id="GO:0030488">
    <property type="term" value="P:tRNA methylation"/>
    <property type="evidence" value="ECO:0007669"/>
    <property type="project" value="TreeGrafter"/>
</dbReference>
<feature type="binding site" evidence="10">
    <location>
        <begin position="249"/>
        <end position="255"/>
    </location>
    <ligand>
        <name>GTP</name>
        <dbReference type="ChEBI" id="CHEBI:37565"/>
    </ligand>
</feature>
<dbReference type="Gene3D" id="3.30.1360.120">
    <property type="entry name" value="Probable tRNA modification gtpase trme, domain 1"/>
    <property type="match status" value="1"/>
</dbReference>
<keyword evidence="2 10" id="KW-0963">Cytoplasm</keyword>
<dbReference type="Gene3D" id="3.40.50.300">
    <property type="entry name" value="P-loop containing nucleotide triphosphate hydrolases"/>
    <property type="match status" value="1"/>
</dbReference>
<dbReference type="GO" id="GO:0005829">
    <property type="term" value="C:cytosol"/>
    <property type="evidence" value="ECO:0007669"/>
    <property type="project" value="TreeGrafter"/>
</dbReference>
<comment type="cofactor">
    <cofactor evidence="10">
        <name>K(+)</name>
        <dbReference type="ChEBI" id="CHEBI:29103"/>
    </cofactor>
    <text evidence="10">Binds 1 potassium ion per subunit.</text>
</comment>
<proteinExistence type="inferred from homology"/>
<evidence type="ECO:0000256" key="10">
    <source>
        <dbReference type="HAMAP-Rule" id="MF_00379"/>
    </source>
</evidence>
<dbReference type="NCBIfam" id="TIGR00450">
    <property type="entry name" value="mnmE_trmE_thdF"/>
    <property type="match status" value="1"/>
</dbReference>
<feature type="binding site" evidence="10">
    <location>
        <position position="123"/>
    </location>
    <ligand>
        <name>(6S)-5-formyl-5,6,7,8-tetrahydrofolate</name>
        <dbReference type="ChEBI" id="CHEBI:57457"/>
    </ligand>
</feature>
<evidence type="ECO:0000259" key="12">
    <source>
        <dbReference type="PROSITE" id="PS51709"/>
    </source>
</evidence>
<keyword evidence="6 10" id="KW-0378">Hydrolase</keyword>
<feature type="binding site" evidence="10">
    <location>
        <position position="460"/>
    </location>
    <ligand>
        <name>(6S)-5-formyl-5,6,7,8-tetrahydrofolate</name>
        <dbReference type="ChEBI" id="CHEBI:57457"/>
    </ligand>
</feature>
<dbReference type="GO" id="GO:0003924">
    <property type="term" value="F:GTPase activity"/>
    <property type="evidence" value="ECO:0007669"/>
    <property type="project" value="UniProtKB-UniRule"/>
</dbReference>
<feature type="binding site" evidence="10">
    <location>
        <position position="234"/>
    </location>
    <ligand>
        <name>Mg(2+)</name>
        <dbReference type="ChEBI" id="CHEBI:18420"/>
    </ligand>
</feature>
<feature type="binding site" evidence="10">
    <location>
        <position position="249"/>
    </location>
    <ligand>
        <name>K(+)</name>
        <dbReference type="ChEBI" id="CHEBI:29103"/>
    </ligand>
</feature>
<dbReference type="InterPro" id="IPR004520">
    <property type="entry name" value="GTPase_MnmE"/>
</dbReference>
<evidence type="ECO:0000256" key="9">
    <source>
        <dbReference type="ARBA" id="ARBA00023134"/>
    </source>
</evidence>
<dbReference type="InterPro" id="IPR031168">
    <property type="entry name" value="G_TrmE"/>
</dbReference>
<gene>
    <name evidence="10" type="primary">mnmE</name>
    <name evidence="10" type="synonym">trmE</name>
    <name evidence="13" type="ORF">DealDRAFT_2186</name>
</gene>
<feature type="binding site" evidence="10">
    <location>
        <begin position="230"/>
        <end position="235"/>
    </location>
    <ligand>
        <name>GTP</name>
        <dbReference type="ChEBI" id="CHEBI:37565"/>
    </ligand>
</feature>
<dbReference type="InterPro" id="IPR027417">
    <property type="entry name" value="P-loop_NTPase"/>
</dbReference>
<evidence type="ECO:0000313" key="13">
    <source>
        <dbReference type="EMBL" id="EEG76925.1"/>
    </source>
</evidence>
<dbReference type="AlphaFoldDB" id="C0GI77"/>
<evidence type="ECO:0000256" key="2">
    <source>
        <dbReference type="ARBA" id="ARBA00022490"/>
    </source>
</evidence>
<dbReference type="NCBIfam" id="NF003661">
    <property type="entry name" value="PRK05291.1-3"/>
    <property type="match status" value="1"/>
</dbReference>
<dbReference type="FunFam" id="3.30.1360.120:FF:000003">
    <property type="entry name" value="tRNA modification GTPase MnmE"/>
    <property type="match status" value="1"/>
</dbReference>
<feature type="binding site" evidence="10">
    <location>
        <position position="254"/>
    </location>
    <ligand>
        <name>K(+)</name>
        <dbReference type="ChEBI" id="CHEBI:29103"/>
    </ligand>
</feature>
<keyword evidence="9 10" id="KW-0342">GTP-binding</keyword>
<comment type="caution">
    <text evidence="13">The sequence shown here is derived from an EMBL/GenBank/DDBJ whole genome shotgun (WGS) entry which is preliminary data.</text>
</comment>
<dbReference type="OrthoDB" id="9805918at2"/>
<evidence type="ECO:0000256" key="4">
    <source>
        <dbReference type="ARBA" id="ARBA00022723"/>
    </source>
</evidence>
<dbReference type="GO" id="GO:0002098">
    <property type="term" value="P:tRNA wobble uridine modification"/>
    <property type="evidence" value="ECO:0007669"/>
    <property type="project" value="TreeGrafter"/>
</dbReference>